<name>A0A9D4V252_ADICA</name>
<dbReference type="SUPFAM" id="SSF49503">
    <property type="entry name" value="Cupredoxins"/>
    <property type="match status" value="1"/>
</dbReference>
<gene>
    <name evidence="5" type="ORF">GOP47_0006015</name>
</gene>
<dbReference type="InterPro" id="IPR008972">
    <property type="entry name" value="Cupredoxin"/>
</dbReference>
<dbReference type="FunFam" id="2.60.40.420:FF:000003">
    <property type="entry name" value="Blue copper"/>
    <property type="match status" value="1"/>
</dbReference>
<dbReference type="EMBL" id="JABFUD020000006">
    <property type="protein sequence ID" value="KAI5078344.1"/>
    <property type="molecule type" value="Genomic_DNA"/>
</dbReference>
<dbReference type="GO" id="GO:0046872">
    <property type="term" value="F:metal ion binding"/>
    <property type="evidence" value="ECO:0007669"/>
    <property type="project" value="UniProtKB-KW"/>
</dbReference>
<evidence type="ECO:0000256" key="3">
    <source>
        <dbReference type="SAM" id="SignalP"/>
    </source>
</evidence>
<dbReference type="PROSITE" id="PS51485">
    <property type="entry name" value="PHYTOCYANIN"/>
    <property type="match status" value="1"/>
</dbReference>
<keyword evidence="3" id="KW-0732">Signal</keyword>
<dbReference type="CDD" id="cd04216">
    <property type="entry name" value="Phytocyanin"/>
    <property type="match status" value="1"/>
</dbReference>
<accession>A0A9D4V252</accession>
<dbReference type="InterPro" id="IPR003245">
    <property type="entry name" value="Phytocyanin_dom"/>
</dbReference>
<dbReference type="PANTHER" id="PTHR33021:SF339">
    <property type="entry name" value="OS07G0570600 PROTEIN"/>
    <property type="match status" value="1"/>
</dbReference>
<reference evidence="5" key="1">
    <citation type="submission" date="2021-01" db="EMBL/GenBank/DDBJ databases">
        <title>Adiantum capillus-veneris genome.</title>
        <authorList>
            <person name="Fang Y."/>
            <person name="Liao Q."/>
        </authorList>
    </citation>
    <scope>NUCLEOTIDE SEQUENCE</scope>
    <source>
        <strain evidence="5">H3</strain>
        <tissue evidence="5">Leaf</tissue>
    </source>
</reference>
<dbReference type="Pfam" id="PF02298">
    <property type="entry name" value="Cu_bind_like"/>
    <property type="match status" value="1"/>
</dbReference>
<keyword evidence="1" id="KW-0479">Metal-binding</keyword>
<feature type="chain" id="PRO_5038542169" description="Phytocyanin domain-containing protein" evidence="3">
    <location>
        <begin position="24"/>
        <end position="199"/>
    </location>
</feature>
<dbReference type="OrthoDB" id="687943at2759"/>
<dbReference type="GO" id="GO:0009055">
    <property type="term" value="F:electron transfer activity"/>
    <property type="evidence" value="ECO:0007669"/>
    <property type="project" value="InterPro"/>
</dbReference>
<comment type="caution">
    <text evidence="5">The sequence shown here is derived from an EMBL/GenBank/DDBJ whole genome shotgun (WGS) entry which is preliminary data.</text>
</comment>
<dbReference type="AlphaFoldDB" id="A0A9D4V252"/>
<protein>
    <recommendedName>
        <fullName evidence="4">Phytocyanin domain-containing protein</fullName>
    </recommendedName>
</protein>
<evidence type="ECO:0000256" key="1">
    <source>
        <dbReference type="ARBA" id="ARBA00022723"/>
    </source>
</evidence>
<keyword evidence="2" id="KW-0325">Glycoprotein</keyword>
<feature type="domain" description="Phytocyanin" evidence="4">
    <location>
        <begin position="24"/>
        <end position="129"/>
    </location>
</feature>
<dbReference type="Gene3D" id="2.60.40.420">
    <property type="entry name" value="Cupredoxins - blue copper proteins"/>
    <property type="match status" value="1"/>
</dbReference>
<proteinExistence type="predicted"/>
<feature type="signal peptide" evidence="3">
    <location>
        <begin position="1"/>
        <end position="23"/>
    </location>
</feature>
<dbReference type="PANTHER" id="PTHR33021">
    <property type="entry name" value="BLUE COPPER PROTEIN"/>
    <property type="match status" value="1"/>
</dbReference>
<dbReference type="InterPro" id="IPR039391">
    <property type="entry name" value="Phytocyanin-like"/>
</dbReference>
<organism evidence="5 6">
    <name type="scientific">Adiantum capillus-veneris</name>
    <name type="common">Maidenhair fern</name>
    <dbReference type="NCBI Taxonomy" id="13818"/>
    <lineage>
        <taxon>Eukaryota</taxon>
        <taxon>Viridiplantae</taxon>
        <taxon>Streptophyta</taxon>
        <taxon>Embryophyta</taxon>
        <taxon>Tracheophyta</taxon>
        <taxon>Polypodiopsida</taxon>
        <taxon>Polypodiidae</taxon>
        <taxon>Polypodiales</taxon>
        <taxon>Pteridineae</taxon>
        <taxon>Pteridaceae</taxon>
        <taxon>Vittarioideae</taxon>
        <taxon>Adiantum</taxon>
    </lineage>
</organism>
<evidence type="ECO:0000313" key="6">
    <source>
        <dbReference type="Proteomes" id="UP000886520"/>
    </source>
</evidence>
<keyword evidence="6" id="KW-1185">Reference proteome</keyword>
<evidence type="ECO:0000313" key="5">
    <source>
        <dbReference type="EMBL" id="KAI5078344.1"/>
    </source>
</evidence>
<dbReference type="GO" id="GO:0005886">
    <property type="term" value="C:plasma membrane"/>
    <property type="evidence" value="ECO:0007669"/>
    <property type="project" value="TreeGrafter"/>
</dbReference>
<dbReference type="Proteomes" id="UP000886520">
    <property type="component" value="Chromosome 6"/>
</dbReference>
<evidence type="ECO:0000259" key="4">
    <source>
        <dbReference type="PROSITE" id="PS51485"/>
    </source>
</evidence>
<evidence type="ECO:0000256" key="2">
    <source>
        <dbReference type="ARBA" id="ARBA00023180"/>
    </source>
</evidence>
<sequence length="199" mass="20883">MASLLLLSLLSISFLSCVPLSFATVYTVGGPAGWTTPSRAKVNYTDWAANTLFKVGDTLEFNYVPKAHTVLEVTRSDFRYCNKSNPLVKYEDPSGTTAIELAKVGNYYFIDGVGEHCEEGQKFQAKVQSSPSGSISSSPSSGGFAPTLAPSTLSPSLQPAPSPAGAIPPAIASAPPSTTFASNVAYAVITFFISLSSLL</sequence>